<dbReference type="InterPro" id="IPR019734">
    <property type="entry name" value="TPR_rpt"/>
</dbReference>
<feature type="repeat" description="TPR" evidence="4">
    <location>
        <begin position="115"/>
        <end position="148"/>
    </location>
</feature>
<dbReference type="SUPFAM" id="SSF48452">
    <property type="entry name" value="TPR-like"/>
    <property type="match status" value="2"/>
</dbReference>
<feature type="transmembrane region" description="Helical" evidence="6">
    <location>
        <begin position="391"/>
        <end position="410"/>
    </location>
</feature>
<dbReference type="Gene3D" id="1.20.5.1930">
    <property type="match status" value="1"/>
</dbReference>
<keyword evidence="6" id="KW-1133">Transmembrane helix</keyword>
<dbReference type="Proteomes" id="UP000767947">
    <property type="component" value="Unassembled WGS sequence"/>
</dbReference>
<organism evidence="8 9">
    <name type="scientific">Flavobacterium solisilvae</name>
    <dbReference type="NCBI Taxonomy" id="1852019"/>
    <lineage>
        <taxon>Bacteria</taxon>
        <taxon>Pseudomonadati</taxon>
        <taxon>Bacteroidota</taxon>
        <taxon>Flavobacteriia</taxon>
        <taxon>Flavobacteriales</taxon>
        <taxon>Flavobacteriaceae</taxon>
        <taxon>Flavobacterium</taxon>
    </lineage>
</organism>
<sequence length="631" mass="72871">MVKNKWFFLLIFGICYAQNNKIINSESSLKNDSLKIKSLLKIGQKFEEKSNDSALYYYLKANNLAKNTRWIEGELSSISNITAIYNIEGQYNKSLQLNLYSVALAKKTNDYLWIGRCLANVGTTYIYLNNYQKAIEYNLKALKLFEKSNNKDFLARMYANLAIIYPRIEQYQKALLYIDKAILLNEKGFATDNYIASLNTKANILCYLKKYNEAMPLYLKGLETAKKQGDKYQLAVFSNNILDTYKLLGKYSKMISVAQNHFNYCKDYGTNEMYSSGYKGLAEAYFYNKKNQEAQVFADKSLHYALKDTILEEMKFIYELKSKISFSLGDLKNGNYFFDKAKSIDSQLVNDDIIKNTQELEAKYETEKKELKIKNLTHESEIQKYKSKQKLWIIFSLIIGIIGITIFTYLQYKNYQNKKKFILQEKQLAIAEERIRIANDMHDDVGAGLSRIRYISTILKNNEGIKNSEIEKIISLSDEAVEKMNEIIWALNQGNQKLDELIYYIRSQCSEMVHNASIEFICEPPTNIPNVIFGWKENRNTYLLAKEAVNNAIKHSKATIISIHFEISNDLKITISDNGIGYNPEKIRKGSNGLKNFNKRIETLEGSLNITNSTDNGVTVSFTIPLHNKFR</sequence>
<reference evidence="8 9" key="1">
    <citation type="submission" date="2020-02" db="EMBL/GenBank/DDBJ databases">
        <title>Flavobacterium sp. genome.</title>
        <authorList>
            <person name="Jung H.S."/>
            <person name="Baek J.H."/>
            <person name="Jeon C.O."/>
        </authorList>
    </citation>
    <scope>NUCLEOTIDE SEQUENCE [LARGE SCALE GENOMIC DNA]</scope>
    <source>
        <strain evidence="8 9">SE-s27</strain>
    </source>
</reference>
<evidence type="ECO:0000256" key="2">
    <source>
        <dbReference type="ARBA" id="ARBA00022777"/>
    </source>
</evidence>
<dbReference type="Pfam" id="PF13424">
    <property type="entry name" value="TPR_12"/>
    <property type="match status" value="1"/>
</dbReference>
<evidence type="ECO:0000313" key="8">
    <source>
        <dbReference type="EMBL" id="NMH26040.1"/>
    </source>
</evidence>
<dbReference type="InterPro" id="IPR005467">
    <property type="entry name" value="His_kinase_dom"/>
</dbReference>
<dbReference type="EMBL" id="JAAMPT010000209">
    <property type="protein sequence ID" value="NMH26040.1"/>
    <property type="molecule type" value="Genomic_DNA"/>
</dbReference>
<dbReference type="RefSeq" id="WP_169524742.1">
    <property type="nucleotide sequence ID" value="NZ_JAAMPT010000209.1"/>
</dbReference>
<dbReference type="Gene3D" id="3.30.565.10">
    <property type="entry name" value="Histidine kinase-like ATPase, C-terminal domain"/>
    <property type="match status" value="1"/>
</dbReference>
<evidence type="ECO:0000256" key="4">
    <source>
        <dbReference type="PROSITE-ProRule" id="PRU00339"/>
    </source>
</evidence>
<evidence type="ECO:0000256" key="1">
    <source>
        <dbReference type="ARBA" id="ARBA00022679"/>
    </source>
</evidence>
<dbReference type="PROSITE" id="PS50005">
    <property type="entry name" value="TPR"/>
    <property type="match status" value="2"/>
</dbReference>
<comment type="caution">
    <text evidence="8">The sequence shown here is derived from an EMBL/GenBank/DDBJ whole genome shotgun (WGS) entry which is preliminary data.</text>
</comment>
<evidence type="ECO:0000256" key="5">
    <source>
        <dbReference type="SAM" id="Coils"/>
    </source>
</evidence>
<keyword evidence="9" id="KW-1185">Reference proteome</keyword>
<proteinExistence type="predicted"/>
<keyword evidence="6" id="KW-0472">Membrane</keyword>
<evidence type="ECO:0000256" key="6">
    <source>
        <dbReference type="SAM" id="Phobius"/>
    </source>
</evidence>
<keyword evidence="6" id="KW-0812">Transmembrane</keyword>
<accession>A0ABX1QYD3</accession>
<protein>
    <submittedName>
        <fullName evidence="8">Tetratricopeptide repeat protein</fullName>
    </submittedName>
</protein>
<keyword evidence="1" id="KW-0808">Transferase</keyword>
<feature type="coiled-coil region" evidence="5">
    <location>
        <begin position="350"/>
        <end position="388"/>
    </location>
</feature>
<feature type="domain" description="Histidine kinase" evidence="7">
    <location>
        <begin position="440"/>
        <end position="628"/>
    </location>
</feature>
<gene>
    <name evidence="8" type="ORF">G6042_12265</name>
</gene>
<keyword evidence="2" id="KW-0418">Kinase</keyword>
<dbReference type="PANTHER" id="PTHR24421">
    <property type="entry name" value="NITRATE/NITRITE SENSOR PROTEIN NARX-RELATED"/>
    <property type="match status" value="1"/>
</dbReference>
<evidence type="ECO:0000313" key="9">
    <source>
        <dbReference type="Proteomes" id="UP000767947"/>
    </source>
</evidence>
<keyword evidence="3" id="KW-0902">Two-component regulatory system</keyword>
<dbReference type="SMART" id="SM00387">
    <property type="entry name" value="HATPase_c"/>
    <property type="match status" value="1"/>
</dbReference>
<name>A0ABX1QYD3_9FLAO</name>
<dbReference type="Pfam" id="PF07730">
    <property type="entry name" value="HisKA_3"/>
    <property type="match status" value="1"/>
</dbReference>
<dbReference type="InterPro" id="IPR050482">
    <property type="entry name" value="Sensor_HK_TwoCompSys"/>
</dbReference>
<dbReference type="InterPro" id="IPR011990">
    <property type="entry name" value="TPR-like_helical_dom_sf"/>
</dbReference>
<dbReference type="Pfam" id="PF02518">
    <property type="entry name" value="HATPase_c"/>
    <property type="match status" value="1"/>
</dbReference>
<keyword evidence="4" id="KW-0802">TPR repeat</keyword>
<dbReference type="Pfam" id="PF13374">
    <property type="entry name" value="TPR_10"/>
    <property type="match status" value="1"/>
</dbReference>
<dbReference type="CDD" id="cd16917">
    <property type="entry name" value="HATPase_UhpB-NarQ-NarX-like"/>
    <property type="match status" value="1"/>
</dbReference>
<evidence type="ECO:0000259" key="7">
    <source>
        <dbReference type="PROSITE" id="PS50109"/>
    </source>
</evidence>
<dbReference type="SUPFAM" id="SSF55874">
    <property type="entry name" value="ATPase domain of HSP90 chaperone/DNA topoisomerase II/histidine kinase"/>
    <property type="match status" value="1"/>
</dbReference>
<dbReference type="Gene3D" id="1.25.40.10">
    <property type="entry name" value="Tetratricopeptide repeat domain"/>
    <property type="match status" value="2"/>
</dbReference>
<dbReference type="InterPro" id="IPR011712">
    <property type="entry name" value="Sig_transdc_His_kin_sub3_dim/P"/>
</dbReference>
<dbReference type="PROSITE" id="PS50109">
    <property type="entry name" value="HIS_KIN"/>
    <property type="match status" value="1"/>
</dbReference>
<dbReference type="InterPro" id="IPR003594">
    <property type="entry name" value="HATPase_dom"/>
</dbReference>
<keyword evidence="5" id="KW-0175">Coiled coil</keyword>
<feature type="repeat" description="TPR" evidence="4">
    <location>
        <begin position="155"/>
        <end position="188"/>
    </location>
</feature>
<evidence type="ECO:0000256" key="3">
    <source>
        <dbReference type="ARBA" id="ARBA00023012"/>
    </source>
</evidence>
<dbReference type="SMART" id="SM00028">
    <property type="entry name" value="TPR"/>
    <property type="match status" value="4"/>
</dbReference>
<dbReference type="InterPro" id="IPR036890">
    <property type="entry name" value="HATPase_C_sf"/>
</dbReference>